<dbReference type="Pfam" id="PF20148">
    <property type="entry name" value="DUF6531"/>
    <property type="match status" value="1"/>
</dbReference>
<dbReference type="Proteomes" id="UP000440041">
    <property type="component" value="Unassembled WGS sequence"/>
</dbReference>
<evidence type="ECO:0000313" key="4">
    <source>
        <dbReference type="EMBL" id="KAB8298360.1"/>
    </source>
</evidence>
<dbReference type="PANTHER" id="PTHR32305:SF15">
    <property type="entry name" value="PROTEIN RHSA-RELATED"/>
    <property type="match status" value="1"/>
</dbReference>
<dbReference type="Pfam" id="PF25023">
    <property type="entry name" value="TEN_YD-shell"/>
    <property type="match status" value="2"/>
</dbReference>
<organism evidence="4 5">
    <name type="scientific">Bifidobacterium apri</name>
    <dbReference type="NCBI Taxonomy" id="1769423"/>
    <lineage>
        <taxon>Bacteria</taxon>
        <taxon>Bacillati</taxon>
        <taxon>Actinomycetota</taxon>
        <taxon>Actinomycetes</taxon>
        <taxon>Bifidobacteriales</taxon>
        <taxon>Bifidobacteriaceae</taxon>
        <taxon>Bifidobacterium</taxon>
    </lineage>
</organism>
<dbReference type="InterPro" id="IPR031325">
    <property type="entry name" value="RHS_repeat"/>
</dbReference>
<keyword evidence="5" id="KW-1185">Reference proteome</keyword>
<feature type="domain" description="Teneurin-like YD-shell" evidence="3">
    <location>
        <begin position="896"/>
        <end position="1037"/>
    </location>
</feature>
<dbReference type="InterPro" id="IPR045351">
    <property type="entry name" value="DUF6531"/>
</dbReference>
<dbReference type="Gene3D" id="2.180.10.10">
    <property type="entry name" value="RHS repeat-associated core"/>
    <property type="match status" value="6"/>
</dbReference>
<sequence>MVDLGPIHERVKFNHADAQHFAKACEVAAQSIDNQTGSRSSWERTALEDFRGYFSEIFRSNAAVRARDASNLSTSLNAVARAVRRVSEEARKEQQRRDTARQWASQHDDWWEKARDWFIGQGDTPPVKAGATPVVIDTPVPACGSRKTPAPGSASGSHSGYTSARPSNLRAFASNSIGADGSLRQRLASVSSAYSTFRSSCRWGGVNCDGVIGAFSRYLDANANDASWANTLANAFAAAGGEHALSTLPDAAILEALSSVGVKVAREPLSIEDPKLYGVQTTTGYADDPVNTATGAFIETETDMAYTGGCSSLRFERVYNSGDREIRSLGIGWSSVADEMLSFDADGASWRRADGRIVAFPRQGNSWSRSIGDSYWLEADDDGWIIKDRHNAIRTFTRSGRLSGYGSDRWDWISCERDEHGRLCALVHARGARISLEWSDAGLISSASMESSASEYVYETDGRLISVSLPTGTRAYEYAGNGMIEAVTDADGVEVVHNTYQDDGRLLSQTSPTGRTSVYRYLPNGVTVVCDEDGKRSNTWISDTQGRCVGIIDSHGRRQSLSYDRWGNALQIIERDGSVTARSYDEHGRLVREHTPEGADLRWSYDSLGRLCTLSTGEDEVTLFDYASEGRQPIRITDPSGGVTSLTWHEGLMTGITDPTGVHIEFQHDSRGNLTAMTDDMNRTARWKYNSAGAITEAISPAGFTTYYRYDANGRLISRKDPDGAVWRFSYTLGGKIRSITRPDGSTDSVEYNERGEEQQHLDALGRSVESRFDDLGNLNAVILPDGSEWQYIHDSLSRLTTILDPDKHAWNYRYSATGDLTGVQDPSGVTVSAHINRKQREISMSDGLMSTTLTADPLGRIISERRGKDPASTTVYDRCGRAVEMLDPEGGRTLLHRDAAGRITELVTPTGLSTRYTYDATGHLSSVTEAGGGTTTFQYDEDGNLVRQILPSGDEASATYDACGRMLTLKRPGDGMMRWTYDKCGRVTALYDTWNGLRKFKYDASGQIIEIINALGGVTTLSYDALGRPVTVRDPLGGETSYEWNAQGRCVAATDPLLRTITAGYDGAGRQIWQKDPDGKLSEFTYDRQGNLEKFTVNGHTVQRFARDAGGHDMAVANDATIEHLHWDNRGLLTRYERPEGAVEWHYDADGRRISMTGPDRRTTTYRYNAAGKVSQISHPTAGNASFRYDAAGRVSSVISGKILQTWQYSGVWPTMHSVAGTATRSSQTTIKRDDEDRILSITDENGTTSYEYDAAGQLVSATGPRGHRSWEYDLCGRIIKEQGPQGTTVYSYDAAGQLVKCETNAGIRRYSYDAAGRRISEHGPGASSRTYQWNDSGYLSSVSWTPAQGPTRTVNCMTSPLGYLLQLDDRAVWWDVASAAPAPIRFDGDDICSVAAACGIGGTWKPTGWRMLRQTLPSDPWSDGLSADESGIGPAGTLHFAGLEWLGNRVYDAPTRGFLSPDPVPAPYGVAWAANPYEYAGNNPLSILDPNGLKPVTDMAVLEQWSNSHTGFMQRAEDWTRNNWEYLAGGAMVIAGGAMMCTGVGGPAGMALLSAGADTIIQKATTGNVSWGEVALSGVLGGVGGFEISAARNAVIRAATHASCTGWSKAMAVSAVKKISMRAGVNAVVSGTASAATYSLTSLLPGQEFTARGVTGAFLGGAAGGAMSGLAEPTVATTFRGSVWASRVFTMASGASESLISQRIGDGKVDFKHVGISAALSLPIDKGAGSAAKKFHAVPNGENSMNQLARFGTGSIEKLRTGTNGPKLVRNSLIGSAFGMPADIIGTVTGLW</sequence>
<accession>A0A6A2WDM5</accession>
<dbReference type="Pfam" id="PF05593">
    <property type="entry name" value="RHS_repeat"/>
    <property type="match status" value="3"/>
</dbReference>
<evidence type="ECO:0000256" key="1">
    <source>
        <dbReference type="ARBA" id="ARBA00022737"/>
    </source>
</evidence>
<reference evidence="4 5" key="1">
    <citation type="submission" date="2019-09" db="EMBL/GenBank/DDBJ databases">
        <title>Characterization of the phylogenetic diversity of two novel species belonging to the genus Bifidobacterium: Bifidobacterium cebidarum sp. nov. and Bifidobacterium leontopitheci sp. nov.</title>
        <authorList>
            <person name="Lugli G.A."/>
            <person name="Duranti S."/>
            <person name="Milani C."/>
            <person name="Turroni F."/>
            <person name="Ventura M."/>
        </authorList>
    </citation>
    <scope>NUCLEOTIDE SEQUENCE [LARGE SCALE GENOMIC DNA]</scope>
    <source>
        <strain evidence="4 5">DSM 100238</strain>
    </source>
</reference>
<gene>
    <name evidence="4" type="ORF">DSM100238_1047</name>
</gene>
<evidence type="ECO:0000259" key="3">
    <source>
        <dbReference type="Pfam" id="PF25023"/>
    </source>
</evidence>
<name>A0A6A2WDM5_9BIFI</name>
<dbReference type="OrthoDB" id="3795228at2"/>
<proteinExistence type="predicted"/>
<dbReference type="SUPFAM" id="SSF63829">
    <property type="entry name" value="Calcium-dependent phosphotriesterase"/>
    <property type="match status" value="1"/>
</dbReference>
<dbReference type="NCBIfam" id="TIGR03696">
    <property type="entry name" value="Rhs_assc_core"/>
    <property type="match status" value="1"/>
</dbReference>
<dbReference type="InterPro" id="IPR006530">
    <property type="entry name" value="YD"/>
</dbReference>
<evidence type="ECO:0000313" key="5">
    <source>
        <dbReference type="Proteomes" id="UP000440041"/>
    </source>
</evidence>
<dbReference type="NCBIfam" id="TIGR01643">
    <property type="entry name" value="YD_repeat_2x"/>
    <property type="match status" value="11"/>
</dbReference>
<keyword evidence="1" id="KW-0677">Repeat</keyword>
<dbReference type="InterPro" id="IPR022385">
    <property type="entry name" value="Rhs_assc_core"/>
</dbReference>
<dbReference type="InterPro" id="IPR056823">
    <property type="entry name" value="TEN-like_YD-shell"/>
</dbReference>
<evidence type="ECO:0000259" key="2">
    <source>
        <dbReference type="Pfam" id="PF20148"/>
    </source>
</evidence>
<dbReference type="InterPro" id="IPR050708">
    <property type="entry name" value="T6SS_VgrG/RHS"/>
</dbReference>
<comment type="caution">
    <text evidence="4">The sequence shown here is derived from an EMBL/GenBank/DDBJ whole genome shotgun (WGS) entry which is preliminary data.</text>
</comment>
<feature type="domain" description="Teneurin-like YD-shell" evidence="3">
    <location>
        <begin position="560"/>
        <end position="717"/>
    </location>
</feature>
<dbReference type="EMBL" id="WBSO01000006">
    <property type="protein sequence ID" value="KAB8298360.1"/>
    <property type="molecule type" value="Genomic_DNA"/>
</dbReference>
<feature type="domain" description="DUF6531" evidence="2">
    <location>
        <begin position="288"/>
        <end position="360"/>
    </location>
</feature>
<dbReference type="PANTHER" id="PTHR32305">
    <property type="match status" value="1"/>
</dbReference>
<protein>
    <submittedName>
        <fullName evidence="4">RHS Repeat</fullName>
    </submittedName>
</protein>